<dbReference type="Pfam" id="PF04355">
    <property type="entry name" value="BamE"/>
    <property type="match status" value="1"/>
</dbReference>
<name>A0A5E5ACN6_9BURK</name>
<evidence type="ECO:0000256" key="4">
    <source>
        <dbReference type="SAM" id="Phobius"/>
    </source>
</evidence>
<feature type="domain" description="Outer membrane protein assembly factor BamE" evidence="5">
    <location>
        <begin position="127"/>
        <end position="156"/>
    </location>
</feature>
<evidence type="ECO:0000256" key="1">
    <source>
        <dbReference type="ARBA" id="ARBA00022729"/>
    </source>
</evidence>
<keyword evidence="2 4" id="KW-0472">Membrane</keyword>
<dbReference type="AlphaFoldDB" id="A0A5E5ACN6"/>
<evidence type="ECO:0000259" key="5">
    <source>
        <dbReference type="Pfam" id="PF04355"/>
    </source>
</evidence>
<feature type="region of interest" description="Disordered" evidence="3">
    <location>
        <begin position="181"/>
        <end position="204"/>
    </location>
</feature>
<evidence type="ECO:0000256" key="3">
    <source>
        <dbReference type="SAM" id="MobiDB-lite"/>
    </source>
</evidence>
<evidence type="ECO:0000313" key="6">
    <source>
        <dbReference type="EMBL" id="VVE70305.1"/>
    </source>
</evidence>
<keyword evidence="4" id="KW-0812">Transmembrane</keyword>
<sequence length="204" mass="22914">MKLTETSPNPERGADGMRRGLRWGVAMGLFASLLGLFGCDQQQIDKAREKARDTFNAVKPDDILLRNLQPGVTTEAQVREQMGKPEIVWENADGSRRLEYPRAPGGLKTYMVDIGADGTLRRVTQALSAENFEQVRPGMSQDDVRRLLGKPTRVEEYRLKKETVWSWRWLEDGVNSPGMFNAHFGPDGRVTVTSRSPDPASERP</sequence>
<dbReference type="InterPro" id="IPR037873">
    <property type="entry name" value="BamE-like"/>
</dbReference>
<evidence type="ECO:0000313" key="7">
    <source>
        <dbReference type="Proteomes" id="UP000414136"/>
    </source>
</evidence>
<proteinExistence type="predicted"/>
<dbReference type="Proteomes" id="UP000414136">
    <property type="component" value="Unassembled WGS sequence"/>
</dbReference>
<feature type="transmembrane region" description="Helical" evidence="4">
    <location>
        <begin position="20"/>
        <end position="39"/>
    </location>
</feature>
<dbReference type="Gene3D" id="3.30.1450.10">
    <property type="match status" value="1"/>
</dbReference>
<evidence type="ECO:0000256" key="2">
    <source>
        <dbReference type="ARBA" id="ARBA00023136"/>
    </source>
</evidence>
<dbReference type="EMBL" id="CABPSQ010000006">
    <property type="protein sequence ID" value="VVE70305.1"/>
    <property type="molecule type" value="Genomic_DNA"/>
</dbReference>
<gene>
    <name evidence="6" type="ORF">PCA31118_03497</name>
</gene>
<keyword evidence="1" id="KW-0732">Signal</keyword>
<reference evidence="6 7" key="1">
    <citation type="submission" date="2019-08" db="EMBL/GenBank/DDBJ databases">
        <authorList>
            <person name="Peeters C."/>
        </authorList>
    </citation>
    <scope>NUCLEOTIDE SEQUENCE [LARGE SCALE GENOMIC DNA]</scope>
    <source>
        <strain evidence="6 7">LMG 31118</strain>
    </source>
</reference>
<protein>
    <submittedName>
        <fullName evidence="6">Lipoprotein</fullName>
    </submittedName>
</protein>
<keyword evidence="7" id="KW-1185">Reference proteome</keyword>
<organism evidence="6 7">
    <name type="scientific">Pandoraea captiosa</name>
    <dbReference type="NCBI Taxonomy" id="2508302"/>
    <lineage>
        <taxon>Bacteria</taxon>
        <taxon>Pseudomonadati</taxon>
        <taxon>Pseudomonadota</taxon>
        <taxon>Betaproteobacteria</taxon>
        <taxon>Burkholderiales</taxon>
        <taxon>Burkholderiaceae</taxon>
        <taxon>Pandoraea</taxon>
    </lineage>
</organism>
<keyword evidence="6" id="KW-0449">Lipoprotein</keyword>
<dbReference type="InterPro" id="IPR007450">
    <property type="entry name" value="BamE_dom"/>
</dbReference>
<keyword evidence="4" id="KW-1133">Transmembrane helix</keyword>
<accession>A0A5E5ACN6</accession>
<dbReference type="GO" id="GO:0019867">
    <property type="term" value="C:outer membrane"/>
    <property type="evidence" value="ECO:0007669"/>
    <property type="project" value="InterPro"/>
</dbReference>